<feature type="coiled-coil region" evidence="1">
    <location>
        <begin position="368"/>
        <end position="424"/>
    </location>
</feature>
<gene>
    <name evidence="3" type="ORF">MAR_018122</name>
</gene>
<accession>A0ABY7EIE2</accession>
<reference evidence="3" key="1">
    <citation type="submission" date="2022-11" db="EMBL/GenBank/DDBJ databases">
        <title>Centuries of genome instability and evolution in soft-shell clam transmissible cancer (bioRxiv).</title>
        <authorList>
            <person name="Hart S.F.M."/>
            <person name="Yonemitsu M.A."/>
            <person name="Giersch R.M."/>
            <person name="Beal B.F."/>
            <person name="Arriagada G."/>
            <person name="Davis B.W."/>
            <person name="Ostrander E.A."/>
            <person name="Goff S.P."/>
            <person name="Metzger M.J."/>
        </authorList>
    </citation>
    <scope>NUCLEOTIDE SEQUENCE</scope>
    <source>
        <strain evidence="3">MELC-2E11</strain>
        <tissue evidence="3">Siphon/mantle</tissue>
    </source>
</reference>
<protein>
    <submittedName>
        <fullName evidence="3">KASH5-like protein</fullName>
    </submittedName>
</protein>
<keyword evidence="4" id="KW-1185">Reference proteome</keyword>
<evidence type="ECO:0000256" key="1">
    <source>
        <dbReference type="SAM" id="Coils"/>
    </source>
</evidence>
<sequence>MNTDESVQSLAKVMIFTFPTPLQDTSPDILQFSTLTRHLPLTHYKTSSPHPLQDIFPSSPITRHIPLLTHYKTYYPPHPLQDIFPSSPITRHIPLLTHYKTYSPPHPLQDIFPSPITRHLPLTHYKTSSLLTHYKTYSPPHPLQDIFPSSPITRHIPLLTHYKTYYPPHPLQDIFPFSPLQDIFPFSHNKTFSTPHMTSPPSGTNKTSSLSPDQLHYIFPFPSSDVADLIHEIEDLRHQNRRLQDENLQLQRQLEAQDEVTASRQNEEEALRRKIKSLQELVEMRQGVMEENEELKTKLLALQETHREQEARLITLERDNTTLHTQASQWEIKQEARLITLERDNTTLHTQASQWEIKWQKTCADLDLAQTELQLKQNEQELMSSNEVLLAEKLKELESLKERCVQLTEKNELLEEEKEEVQLGLSTAALGEGGERVISAPGTKHSPKLRFSTPLHKHSICMELKDRLNEDRHLPSPLCEKVELSHSTRLTGRSALLPTYMSAWEMDVSGSSMQDYSLEMLKSRKSMSPQQADVDVKFGQLQEMERDTLQKEVIRLH</sequence>
<feature type="coiled-coil region" evidence="1">
    <location>
        <begin position="226"/>
        <end position="319"/>
    </location>
</feature>
<evidence type="ECO:0000313" key="4">
    <source>
        <dbReference type="Proteomes" id="UP001164746"/>
    </source>
</evidence>
<feature type="non-terminal residue" evidence="3">
    <location>
        <position position="557"/>
    </location>
</feature>
<dbReference type="EMBL" id="CP111017">
    <property type="protein sequence ID" value="WAR08164.1"/>
    <property type="molecule type" value="Genomic_DNA"/>
</dbReference>
<dbReference type="Proteomes" id="UP001164746">
    <property type="component" value="Chromosome 6"/>
</dbReference>
<feature type="domain" description="KASH5-like coiled-coil" evidence="2">
    <location>
        <begin position="226"/>
        <end position="422"/>
    </location>
</feature>
<dbReference type="Pfam" id="PF14662">
    <property type="entry name" value="KASH_CCD"/>
    <property type="match status" value="1"/>
</dbReference>
<dbReference type="InterPro" id="IPR028168">
    <property type="entry name" value="KASH5_CC"/>
</dbReference>
<keyword evidence="1" id="KW-0175">Coiled coil</keyword>
<proteinExistence type="predicted"/>
<evidence type="ECO:0000259" key="2">
    <source>
        <dbReference type="Pfam" id="PF14662"/>
    </source>
</evidence>
<evidence type="ECO:0000313" key="3">
    <source>
        <dbReference type="EMBL" id="WAR08164.1"/>
    </source>
</evidence>
<organism evidence="3 4">
    <name type="scientific">Mya arenaria</name>
    <name type="common">Soft-shell clam</name>
    <dbReference type="NCBI Taxonomy" id="6604"/>
    <lineage>
        <taxon>Eukaryota</taxon>
        <taxon>Metazoa</taxon>
        <taxon>Spiralia</taxon>
        <taxon>Lophotrochozoa</taxon>
        <taxon>Mollusca</taxon>
        <taxon>Bivalvia</taxon>
        <taxon>Autobranchia</taxon>
        <taxon>Heteroconchia</taxon>
        <taxon>Euheterodonta</taxon>
        <taxon>Imparidentia</taxon>
        <taxon>Neoheterodontei</taxon>
        <taxon>Myida</taxon>
        <taxon>Myoidea</taxon>
        <taxon>Myidae</taxon>
        <taxon>Mya</taxon>
    </lineage>
</organism>
<name>A0ABY7EIE2_MYAAR</name>